<dbReference type="InterPro" id="IPR050834">
    <property type="entry name" value="Glycosyltransf_2"/>
</dbReference>
<feature type="domain" description="Glycosyltransferase 2-like" evidence="1">
    <location>
        <begin position="13"/>
        <end position="179"/>
    </location>
</feature>
<dbReference type="CDD" id="cd00761">
    <property type="entry name" value="Glyco_tranf_GTA_type"/>
    <property type="match status" value="2"/>
</dbReference>
<proteinExistence type="predicted"/>
<protein>
    <submittedName>
        <fullName evidence="2">Glycosyltransferase</fullName>
    </submittedName>
</protein>
<accession>A0ABS6FY48</accession>
<dbReference type="Proteomes" id="UP000779508">
    <property type="component" value="Unassembled WGS sequence"/>
</dbReference>
<organism evidence="2 3">
    <name type="scientific">Alkaliphilus flagellatus</name>
    <dbReference type="NCBI Taxonomy" id="2841507"/>
    <lineage>
        <taxon>Bacteria</taxon>
        <taxon>Bacillati</taxon>
        <taxon>Bacillota</taxon>
        <taxon>Clostridia</taxon>
        <taxon>Peptostreptococcales</taxon>
        <taxon>Natronincolaceae</taxon>
        <taxon>Alkaliphilus</taxon>
    </lineage>
</organism>
<dbReference type="Pfam" id="PF00535">
    <property type="entry name" value="Glycos_transf_2"/>
    <property type="match status" value="2"/>
</dbReference>
<evidence type="ECO:0000259" key="1">
    <source>
        <dbReference type="Pfam" id="PF00535"/>
    </source>
</evidence>
<sequence>MNDSKCRTKDLVSVVISIYNYGKYICEALDGLKIQTYPHLEVIVVDDCSTDNTQAIVKQWQDKNQDRFNNFIYLKLPRNCSSAWSLNIGFQLARGEYIVIHDSDDISHKEKIEKQVKHLIKNPNIAAVGTRFQTFYDTIDKILWPAAWLSYDVKEIEQNYKSDPVKHCVSFGTLLFRADIIDTIIGCRRIPGVANDIIFVKDIVRHNYILDNLEEVLFNVRIHSERLQPGYEVKRQERNKKDRSKIKGRVSVILPVKDNFKSILKALNSIISQTYSNIEIIIVDDSSKGNVELDIWEWYSLNKKFQKIANIQDVFYFKLPISVGYPWIYNIGAYLSKGEYIVFHGNNAISIKNKIKKQVKFLKDNPNYTVVGTNFNGNTPQIKFGYSIQHEYIENKTHCVNINTIMIRSCVIDEIIGLSKKIDGREDFEFIYRLLYEGYKIENLNDVLYYEEK</sequence>
<dbReference type="InterPro" id="IPR001173">
    <property type="entry name" value="Glyco_trans_2-like"/>
</dbReference>
<reference evidence="2 3" key="1">
    <citation type="submission" date="2021-06" db="EMBL/GenBank/DDBJ databases">
        <authorList>
            <person name="Sun Q."/>
            <person name="Li D."/>
        </authorList>
    </citation>
    <scope>NUCLEOTIDE SEQUENCE [LARGE SCALE GENOMIC DNA]</scope>
    <source>
        <strain evidence="2 3">MSJ-5</strain>
    </source>
</reference>
<feature type="domain" description="Glycosyltransferase 2-like" evidence="1">
    <location>
        <begin position="251"/>
        <end position="387"/>
    </location>
</feature>
<dbReference type="PANTHER" id="PTHR43685:SF2">
    <property type="entry name" value="GLYCOSYLTRANSFERASE 2-LIKE DOMAIN-CONTAINING PROTEIN"/>
    <property type="match status" value="1"/>
</dbReference>
<name>A0ABS6FY48_9FIRM</name>
<keyword evidence="3" id="KW-1185">Reference proteome</keyword>
<gene>
    <name evidence="2" type="ORF">KQI88_01830</name>
</gene>
<dbReference type="RefSeq" id="WP_216414655.1">
    <property type="nucleotide sequence ID" value="NZ_JAHLQK010000001.1"/>
</dbReference>
<evidence type="ECO:0000313" key="2">
    <source>
        <dbReference type="EMBL" id="MBU5675155.1"/>
    </source>
</evidence>
<dbReference type="EMBL" id="JAHLQK010000001">
    <property type="protein sequence ID" value="MBU5675155.1"/>
    <property type="molecule type" value="Genomic_DNA"/>
</dbReference>
<evidence type="ECO:0000313" key="3">
    <source>
        <dbReference type="Proteomes" id="UP000779508"/>
    </source>
</evidence>
<dbReference type="PANTHER" id="PTHR43685">
    <property type="entry name" value="GLYCOSYLTRANSFERASE"/>
    <property type="match status" value="1"/>
</dbReference>
<comment type="caution">
    <text evidence="2">The sequence shown here is derived from an EMBL/GenBank/DDBJ whole genome shotgun (WGS) entry which is preliminary data.</text>
</comment>